<feature type="domain" description="Phosphoribosyltransferase" evidence="2">
    <location>
        <begin position="170"/>
        <end position="210"/>
    </location>
</feature>
<dbReference type="SUPFAM" id="SSF53271">
    <property type="entry name" value="PRTase-like"/>
    <property type="match status" value="1"/>
</dbReference>
<dbReference type="PANTHER" id="PTHR47505">
    <property type="entry name" value="DNA UTILIZATION PROTEIN YHGH"/>
    <property type="match status" value="1"/>
</dbReference>
<comment type="similarity">
    <text evidence="1">Belongs to the ComF/GntX family.</text>
</comment>
<dbReference type="Proteomes" id="UP000049855">
    <property type="component" value="Unassembled WGS sequence"/>
</dbReference>
<reference evidence="4" key="1">
    <citation type="submission" date="2015-03" db="EMBL/GenBank/DDBJ databases">
        <authorList>
            <person name="Nijsse Bart"/>
        </authorList>
    </citation>
    <scope>NUCLEOTIDE SEQUENCE [LARGE SCALE GENOMIC DNA]</scope>
</reference>
<name>A0A0U1KUU5_9FIRM</name>
<evidence type="ECO:0000256" key="1">
    <source>
        <dbReference type="ARBA" id="ARBA00008007"/>
    </source>
</evidence>
<dbReference type="Pfam" id="PF00156">
    <property type="entry name" value="Pribosyltran"/>
    <property type="match status" value="1"/>
</dbReference>
<dbReference type="AlphaFoldDB" id="A0A0U1KUU5"/>
<dbReference type="InterPro" id="IPR029057">
    <property type="entry name" value="PRTase-like"/>
</dbReference>
<protein>
    <submittedName>
        <fullName evidence="3">Competence protein F homolog, phosphoribosyltransferase domain protein YhgH required for utilization of DNA as sole source of carbon and energy</fullName>
    </submittedName>
</protein>
<evidence type="ECO:0000259" key="2">
    <source>
        <dbReference type="Pfam" id="PF00156"/>
    </source>
</evidence>
<dbReference type="InterPro" id="IPR000836">
    <property type="entry name" value="PRTase_dom"/>
</dbReference>
<dbReference type="CDD" id="cd06223">
    <property type="entry name" value="PRTases_typeI"/>
    <property type="match status" value="1"/>
</dbReference>
<keyword evidence="3" id="KW-0808">Transferase</keyword>
<dbReference type="InterPro" id="IPR051910">
    <property type="entry name" value="ComF/GntX_DNA_util-trans"/>
</dbReference>
<dbReference type="Gene3D" id="3.40.50.2020">
    <property type="match status" value="1"/>
</dbReference>
<organism evidence="3 4">
    <name type="scientific">Sporomusa ovata</name>
    <dbReference type="NCBI Taxonomy" id="2378"/>
    <lineage>
        <taxon>Bacteria</taxon>
        <taxon>Bacillati</taxon>
        <taxon>Bacillota</taxon>
        <taxon>Negativicutes</taxon>
        <taxon>Selenomonadales</taxon>
        <taxon>Sporomusaceae</taxon>
        <taxon>Sporomusa</taxon>
    </lineage>
</organism>
<dbReference type="GO" id="GO:0016757">
    <property type="term" value="F:glycosyltransferase activity"/>
    <property type="evidence" value="ECO:0007669"/>
    <property type="project" value="UniProtKB-KW"/>
</dbReference>
<keyword evidence="3" id="KW-0328">Glycosyltransferase</keyword>
<dbReference type="PANTHER" id="PTHR47505:SF1">
    <property type="entry name" value="DNA UTILIZATION PROTEIN YHGH"/>
    <property type="match status" value="1"/>
</dbReference>
<evidence type="ECO:0000313" key="4">
    <source>
        <dbReference type="Proteomes" id="UP000049855"/>
    </source>
</evidence>
<proteinExistence type="inferred from homology"/>
<accession>A0A0U1KUU5</accession>
<dbReference type="RefSeq" id="WP_021169198.1">
    <property type="nucleotide sequence ID" value="NZ_CTRP01000003.1"/>
</dbReference>
<evidence type="ECO:0000313" key="3">
    <source>
        <dbReference type="EMBL" id="CQR70464.1"/>
    </source>
</evidence>
<sequence>MLKDWWAALLALLFPQRCPACQEWAEGTGWCLACIARVAKPRQVALALHNLRWLDECLTVTDYTGPVQRLIRDMKFRRLTRQATKLSQLLDYAIVNGRYANIDVIVAVPLHVERLKERGFNQTALVFKPWAARRNFIWTEALERTRPTVPQWELTLKERRKNIKGAFTVTRPELITGKHILLVDDIFTSGLTMDECAKVLKKAGAVTVKGLALASGAR</sequence>
<keyword evidence="4" id="KW-1185">Reference proteome</keyword>
<dbReference type="EMBL" id="CTRP01000003">
    <property type="protein sequence ID" value="CQR70464.1"/>
    <property type="molecule type" value="Genomic_DNA"/>
</dbReference>
<gene>
    <name evidence="3" type="ORF">SpAn4DRAFT_1433</name>
</gene>